<protein>
    <submittedName>
        <fullName evidence="2">Uncharacterized protein</fullName>
    </submittedName>
</protein>
<proteinExistence type="predicted"/>
<dbReference type="Proteomes" id="UP000325313">
    <property type="component" value="Unassembled WGS sequence"/>
</dbReference>
<evidence type="ECO:0000313" key="2">
    <source>
        <dbReference type="EMBL" id="KAA1109164.1"/>
    </source>
</evidence>
<name>A0A5B0Q872_PUCGR</name>
<evidence type="ECO:0000256" key="1">
    <source>
        <dbReference type="SAM" id="MobiDB-lite"/>
    </source>
</evidence>
<feature type="region of interest" description="Disordered" evidence="1">
    <location>
        <begin position="1"/>
        <end position="51"/>
    </location>
</feature>
<dbReference type="AlphaFoldDB" id="A0A5B0Q872"/>
<sequence>MSFAAVSYSPQPRRTGFSLKQFKPNHNQQPNSTSRTGGRGGVVLSKLGLGR</sequence>
<organism evidence="2 3">
    <name type="scientific">Puccinia graminis f. sp. tritici</name>
    <dbReference type="NCBI Taxonomy" id="56615"/>
    <lineage>
        <taxon>Eukaryota</taxon>
        <taxon>Fungi</taxon>
        <taxon>Dikarya</taxon>
        <taxon>Basidiomycota</taxon>
        <taxon>Pucciniomycotina</taxon>
        <taxon>Pucciniomycetes</taxon>
        <taxon>Pucciniales</taxon>
        <taxon>Pucciniaceae</taxon>
        <taxon>Puccinia</taxon>
    </lineage>
</organism>
<feature type="compositionally biased region" description="Polar residues" evidence="1">
    <location>
        <begin position="24"/>
        <end position="36"/>
    </location>
</feature>
<comment type="caution">
    <text evidence="2">The sequence shown here is derived from an EMBL/GenBank/DDBJ whole genome shotgun (WGS) entry which is preliminary data.</text>
</comment>
<accession>A0A5B0Q872</accession>
<evidence type="ECO:0000313" key="3">
    <source>
        <dbReference type="Proteomes" id="UP000325313"/>
    </source>
</evidence>
<reference evidence="2 3" key="1">
    <citation type="submission" date="2019-05" db="EMBL/GenBank/DDBJ databases">
        <title>Emergence of the Ug99 lineage of the wheat stem rust pathogen through somatic hybridization.</title>
        <authorList>
            <person name="Li F."/>
            <person name="Upadhyaya N.M."/>
            <person name="Sperschneider J."/>
            <person name="Matny O."/>
            <person name="Nguyen-Phuc H."/>
            <person name="Mago R."/>
            <person name="Raley C."/>
            <person name="Miller M.E."/>
            <person name="Silverstein K.A.T."/>
            <person name="Henningsen E."/>
            <person name="Hirsch C.D."/>
            <person name="Visser B."/>
            <person name="Pretorius Z.A."/>
            <person name="Steffenson B.J."/>
            <person name="Schwessinger B."/>
            <person name="Dodds P.N."/>
            <person name="Figueroa M."/>
        </authorList>
    </citation>
    <scope>NUCLEOTIDE SEQUENCE [LARGE SCALE GENOMIC DNA]</scope>
    <source>
        <strain evidence="2 3">Ug99</strain>
    </source>
</reference>
<gene>
    <name evidence="2" type="ORF">PGTUg99_009036</name>
</gene>
<dbReference type="EMBL" id="VDEP01000305">
    <property type="protein sequence ID" value="KAA1109164.1"/>
    <property type="molecule type" value="Genomic_DNA"/>
</dbReference>